<proteinExistence type="predicted"/>
<feature type="compositionally biased region" description="Basic and acidic residues" evidence="6">
    <location>
        <begin position="573"/>
        <end position="585"/>
    </location>
</feature>
<name>F0Y4M8_AURAN</name>
<dbReference type="Pfam" id="PF24771">
    <property type="entry name" value="Ig_CFAP74_1st"/>
    <property type="match status" value="1"/>
</dbReference>
<dbReference type="InterPro" id="IPR053879">
    <property type="entry name" value="HYDIN_VesB_CFA65-like_Ig"/>
</dbReference>
<evidence type="ECO:0000256" key="5">
    <source>
        <dbReference type="ARBA" id="ARBA00023273"/>
    </source>
</evidence>
<accession>F0Y4M8</accession>
<dbReference type="eggNOG" id="ENOG502QPUP">
    <property type="taxonomic scope" value="Eukaryota"/>
</dbReference>
<dbReference type="Pfam" id="PF22544">
    <property type="entry name" value="HYDIN_VesB_CFA65-like_Ig"/>
    <property type="match status" value="1"/>
</dbReference>
<feature type="compositionally biased region" description="Acidic residues" evidence="6">
    <location>
        <begin position="1288"/>
        <end position="1300"/>
    </location>
</feature>
<gene>
    <name evidence="10" type="ORF">AURANDRAFT_71251</name>
</gene>
<keyword evidence="11" id="KW-1185">Reference proteome</keyword>
<dbReference type="InterPro" id="IPR013783">
    <property type="entry name" value="Ig-like_fold"/>
</dbReference>
<feature type="compositionally biased region" description="Low complexity" evidence="6">
    <location>
        <begin position="844"/>
        <end position="858"/>
    </location>
</feature>
<dbReference type="EMBL" id="GL833125">
    <property type="protein sequence ID" value="EGB09940.1"/>
    <property type="molecule type" value="Genomic_DNA"/>
</dbReference>
<feature type="region of interest" description="Disordered" evidence="6">
    <location>
        <begin position="829"/>
        <end position="875"/>
    </location>
</feature>
<feature type="compositionally biased region" description="Basic and acidic residues" evidence="6">
    <location>
        <begin position="312"/>
        <end position="337"/>
    </location>
</feature>
<dbReference type="Gene3D" id="2.60.40.10">
    <property type="entry name" value="Immunoglobulins"/>
    <property type="match status" value="4"/>
</dbReference>
<comment type="subcellular location">
    <subcellularLocation>
        <location evidence="1">Cell projection</location>
        <location evidence="1">Cilium</location>
    </subcellularLocation>
    <subcellularLocation>
        <location evidence="2">Cytoplasm</location>
    </subcellularLocation>
</comment>
<reference evidence="10 11" key="1">
    <citation type="journal article" date="2011" name="Proc. Natl. Acad. Sci. U.S.A.">
        <title>Niche of harmful alga Aureococcus anophagefferens revealed through ecogenomics.</title>
        <authorList>
            <person name="Gobler C.J."/>
            <person name="Berry D.L."/>
            <person name="Dyhrman S.T."/>
            <person name="Wilhelm S.W."/>
            <person name="Salamov A."/>
            <person name="Lobanov A.V."/>
            <person name="Zhang Y."/>
            <person name="Collier J.L."/>
            <person name="Wurch L.L."/>
            <person name="Kustka A.B."/>
            <person name="Dill B.D."/>
            <person name="Shah M."/>
            <person name="VerBerkmoes N.C."/>
            <person name="Kuo A."/>
            <person name="Terry A."/>
            <person name="Pangilinan J."/>
            <person name="Lindquist E.A."/>
            <person name="Lucas S."/>
            <person name="Paulsen I.T."/>
            <person name="Hattenrath-Lehmann T.K."/>
            <person name="Talmage S.C."/>
            <person name="Walker E.A."/>
            <person name="Koch F."/>
            <person name="Burson A.M."/>
            <person name="Marcoval M.A."/>
            <person name="Tang Y.Z."/>
            <person name="Lecleir G.R."/>
            <person name="Coyne K.J."/>
            <person name="Berg G.M."/>
            <person name="Bertrand E.M."/>
            <person name="Saito M.A."/>
            <person name="Gladyshev V.N."/>
            <person name="Grigoriev I.V."/>
        </authorList>
    </citation>
    <scope>NUCLEOTIDE SEQUENCE [LARGE SCALE GENOMIC DNA]</scope>
    <source>
        <strain evidence="11">CCMP 1984</strain>
    </source>
</reference>
<feature type="compositionally biased region" description="Low complexity" evidence="6">
    <location>
        <begin position="619"/>
        <end position="628"/>
    </location>
</feature>
<feature type="compositionally biased region" description="Acidic residues" evidence="6">
    <location>
        <begin position="859"/>
        <end position="875"/>
    </location>
</feature>
<dbReference type="Proteomes" id="UP000002729">
    <property type="component" value="Unassembled WGS sequence"/>
</dbReference>
<dbReference type="InterPro" id="IPR056307">
    <property type="entry name" value="Ig-CFAP74_3rd"/>
</dbReference>
<evidence type="ECO:0000259" key="7">
    <source>
        <dbReference type="Pfam" id="PF22544"/>
    </source>
</evidence>
<protein>
    <recommendedName>
        <fullName evidence="12">Abnormal spindle-like microcephaly-associated protein ASH domain-containing protein</fullName>
    </recommendedName>
</protein>
<evidence type="ECO:0000313" key="10">
    <source>
        <dbReference type="EMBL" id="EGB09940.1"/>
    </source>
</evidence>
<dbReference type="GO" id="GO:0005929">
    <property type="term" value="C:cilium"/>
    <property type="evidence" value="ECO:0007669"/>
    <property type="project" value="UniProtKB-SubCell"/>
</dbReference>
<dbReference type="GeneID" id="20228130"/>
<evidence type="ECO:0000313" key="11">
    <source>
        <dbReference type="Proteomes" id="UP000002729"/>
    </source>
</evidence>
<feature type="compositionally biased region" description="Basic and acidic residues" evidence="6">
    <location>
        <begin position="632"/>
        <end position="646"/>
    </location>
</feature>
<sequence length="1804" mass="193889">MAIDLAPPAERVRADGLVHAVTARWDTYTDGTLKCNIFAVTRGSAVVGAAGRRSVPWRRAAMMAGRADELGETGAYDEAKYETHAGEFFDGPMDGALESKYGDLFAGYDEDGEALGSPAEETVASGGTQKTLATLATARFRAMSDKELVKMVRELDGATGERAATRKAADEAALVADQELTRAVQQDRLAGEAARVYRELEAAANAHPLGRSSLSKAELAALADAKRAALGADAAAQRQRATAARERDAERVAEHVAQRTERSCAALAEKALKAKAAKAEKLEAAALKARETVDLEIAGAERRVRAHEGRLDAARTRRAEKQALDDRKARAAVEGRTKAKRRVARSGAVTREVRAHCEDARRAEREDRAEAVLQLKADTDAATVELRGRNEKAAMRKQAKRDEFAREKARLEARGENPYEVFRRREVEDEARTRAAAAHAKIEAKRRAVIERIAVDDARQRKIEAHEAHAAALEKAHRDALGRNFTEARTMEYLLSRTGKSLVDPTGRSTVPMFPSQETKILDHTFGTGKNSRKTEAQRRELIRDLAKLPANETVAEDLGEFGRLIPKLRSVDDSSVARKKKDDGGDGGGGALKTLQGLLPPDEAPPGEALNASQAKLAGEVAQAGAGDEAEAAKAPRKHGSELSKFERDCLARAQRRQKDRLASGAPQIIAGRTLRSAAFVAEPTRIEFKDFAVGESHHRKITLTNVSLSFNNFKVLPLGDAIVDFFDVSYVKPGRMSAGTSCVIDVTFTPQVDEDIFDELPLLAATGPFSVPIVCTKKKVVPSISDPHVQFDNVVMGETSTFSLIIKNQGALPTKFEFFDPKTGAPAGIVSRPATPGGKSPRGGAASPAPAAADAAAPEDDASLDDDGDDDDDARERALLDQAASVGAAALKYADGLGPIQYANGGEVAGYAEVAHVIKFAPLRAGYAREQVAIRFEGFAETIPLSIIGSSIEVPIYVAEPVVDMRCAVYGKLYRKKLMLRNRGKIAFKAIARAPKEFREFFEYQPDMGFVQPGADFEMSIKFRPTPAVVDRCAPYCIKDRGIIAVPMRIMVPDQALPVYYTLRAQLTRSDVSFSTTALDYGPCYVTEALSAPVVLTNESALPQKFGFVNLSAEVDVQPNDGFGVLLPRESRTVDVIFKPVSAVNVDLNLTMRTTMNNTYAIKVRGRGLEPALKFSFTVLKFPPASPGDRVVASVLVSHPSAPGAKREAAPRTFELVVPKPLLSFLTVQPAVATVAPGETRRVEISFAPPRSKGPRDTPSLRDANVQPKARDLDAVFGHAPPPPPDDAEPEPEPDDDAREAAAAAKRARDAELKAARDAAYAAATTPPEPFEGTLTVSVHGVKGLDGYGGPPKSDRDAREPWSEHAVWKIPCYVQSSAAEPPPPLFLEVQTTTVERTFWCDCEKIDFGQLAVGQTSTLPLRLRNLAADGPPLEVKAVPGLNGVGPFMMVNALRPLHPKAPPHSALLQFAPTARGVRSEHLELVCPALGRTVRVALRGEGVSPTLELDPPDGFVDMGHVFVGCARTKELLLHNTSVFPLSFCLTPLGEPVPRENRDASAPFVCVPSEATVAPGATLAVKIKFRPDHGRVWAYYQKLRVEVPNEDKRHVLTVLGRCHDHQMYVVADDRPLSLGAAFEDPFGLPAELDDAAAEVRDMMGLGPPVNPKIAIRFPRVADRPKADDGGDDGDRAASASVLVGCCAADAPDGGPRAPKKPASLGSNGTFEVELDAATKAAGYFAASPDKGTVPAGGTAPVAFTFTPPEAQAGNGLDVGRWIKTVAKVHLKGSPESFTYDVELEGYMPNL</sequence>
<evidence type="ECO:0000256" key="2">
    <source>
        <dbReference type="ARBA" id="ARBA00004496"/>
    </source>
</evidence>
<evidence type="ECO:0000256" key="6">
    <source>
        <dbReference type="SAM" id="MobiDB-lite"/>
    </source>
</evidence>
<organism evidence="11">
    <name type="scientific">Aureococcus anophagefferens</name>
    <name type="common">Harmful bloom alga</name>
    <dbReference type="NCBI Taxonomy" id="44056"/>
    <lineage>
        <taxon>Eukaryota</taxon>
        <taxon>Sar</taxon>
        <taxon>Stramenopiles</taxon>
        <taxon>Ochrophyta</taxon>
        <taxon>Pelagophyceae</taxon>
        <taxon>Pelagomonadales</taxon>
        <taxon>Pelagomonadaceae</taxon>
        <taxon>Aureococcus</taxon>
    </lineage>
</organism>
<evidence type="ECO:0000259" key="8">
    <source>
        <dbReference type="Pfam" id="PF24778"/>
    </source>
</evidence>
<feature type="domain" description="CFAP74 fourth Ig-like" evidence="9">
    <location>
        <begin position="1076"/>
        <end position="1170"/>
    </location>
</feature>
<keyword evidence="4" id="KW-0969">Cilium</keyword>
<dbReference type="OMA" id="ENTMWHI"/>
<evidence type="ECO:0000259" key="9">
    <source>
        <dbReference type="Pfam" id="PF24798"/>
    </source>
</evidence>
<feature type="domain" description="CFAP74 third Ig-like" evidence="8">
    <location>
        <begin position="958"/>
        <end position="1070"/>
    </location>
</feature>
<dbReference type="Pfam" id="PF24778">
    <property type="entry name" value="Ig-CFAP74_3rd"/>
    <property type="match status" value="1"/>
</dbReference>
<dbReference type="RefSeq" id="XP_009035965.1">
    <property type="nucleotide sequence ID" value="XM_009037717.1"/>
</dbReference>
<dbReference type="Pfam" id="PF24798">
    <property type="entry name" value="Ig-CFAP74_4th"/>
    <property type="match status" value="1"/>
</dbReference>
<evidence type="ECO:0000256" key="4">
    <source>
        <dbReference type="ARBA" id="ARBA00023069"/>
    </source>
</evidence>
<dbReference type="InParanoid" id="F0Y4M8"/>
<evidence type="ECO:0000256" key="1">
    <source>
        <dbReference type="ARBA" id="ARBA00004138"/>
    </source>
</evidence>
<feature type="region of interest" description="Disordered" evidence="6">
    <location>
        <begin position="573"/>
        <end position="646"/>
    </location>
</feature>
<feature type="region of interest" description="Disordered" evidence="6">
    <location>
        <begin position="1245"/>
        <end position="1313"/>
    </location>
</feature>
<dbReference type="OrthoDB" id="545169at2759"/>
<dbReference type="KEGG" id="aaf:AURANDRAFT_71251"/>
<feature type="region of interest" description="Disordered" evidence="6">
    <location>
        <begin position="312"/>
        <end position="347"/>
    </location>
</feature>
<evidence type="ECO:0000256" key="3">
    <source>
        <dbReference type="ARBA" id="ARBA00022490"/>
    </source>
</evidence>
<keyword evidence="3" id="KW-0963">Cytoplasm</keyword>
<feature type="domain" description="HYDIN/VesB/CFA65-like Ig-like" evidence="7">
    <location>
        <begin position="1505"/>
        <end position="1612"/>
    </location>
</feature>
<keyword evidence="5" id="KW-0966">Cell projection</keyword>
<dbReference type="GO" id="GO:0005737">
    <property type="term" value="C:cytoplasm"/>
    <property type="evidence" value="ECO:0007669"/>
    <property type="project" value="UniProtKB-SubCell"/>
</dbReference>
<dbReference type="InterPro" id="IPR056310">
    <property type="entry name" value="Ig-CFAP74_4th"/>
</dbReference>
<dbReference type="PANTHER" id="PTHR22538:SF0">
    <property type="entry name" value="CILIA- AND FLAGELLA-ASSOCIATED PROTEIN 74"/>
    <property type="match status" value="1"/>
</dbReference>
<evidence type="ECO:0008006" key="12">
    <source>
        <dbReference type="Google" id="ProtNLM"/>
    </source>
</evidence>
<dbReference type="PANTHER" id="PTHR22538">
    <property type="entry name" value="CILIA- AND FLAGELLA-ASSOCIATED PROTEIN 74"/>
    <property type="match status" value="1"/>
</dbReference>